<keyword evidence="7" id="KW-1015">Disulfide bond</keyword>
<dbReference type="InterPro" id="IPR042568">
    <property type="entry name" value="QSOX_FAD-bd_sf"/>
</dbReference>
<dbReference type="PROSITE" id="PS51324">
    <property type="entry name" value="ERV_ALR"/>
    <property type="match status" value="1"/>
</dbReference>
<evidence type="ECO:0000256" key="3">
    <source>
        <dbReference type="ARBA" id="ARBA00022630"/>
    </source>
</evidence>
<keyword evidence="10" id="KW-0812">Transmembrane</keyword>
<dbReference type="GO" id="GO:0006457">
    <property type="term" value="P:protein folding"/>
    <property type="evidence" value="ECO:0007669"/>
    <property type="project" value="TreeGrafter"/>
</dbReference>
<evidence type="ECO:0000256" key="8">
    <source>
        <dbReference type="ARBA" id="ARBA00023180"/>
    </source>
</evidence>
<dbReference type="GO" id="GO:0003756">
    <property type="term" value="F:protein disulfide isomerase activity"/>
    <property type="evidence" value="ECO:0007669"/>
    <property type="project" value="TreeGrafter"/>
</dbReference>
<dbReference type="PROSITE" id="PS51352">
    <property type="entry name" value="THIOREDOXIN_2"/>
    <property type="match status" value="1"/>
</dbReference>
<dbReference type="InterPro" id="IPR036774">
    <property type="entry name" value="ERV/ALR_sulphydryl_oxid_sf"/>
</dbReference>
<evidence type="ECO:0000259" key="12">
    <source>
        <dbReference type="PROSITE" id="PS51324"/>
    </source>
</evidence>
<evidence type="ECO:0000256" key="10">
    <source>
        <dbReference type="RuleBase" id="RU371123"/>
    </source>
</evidence>
<keyword evidence="10" id="KW-1133">Transmembrane helix</keyword>
<dbReference type="Proteomes" id="UP000471633">
    <property type="component" value="Unassembled WGS sequence"/>
</dbReference>
<dbReference type="Pfam" id="PF18371">
    <property type="entry name" value="FAD_SOX"/>
    <property type="match status" value="1"/>
</dbReference>
<evidence type="ECO:0000259" key="13">
    <source>
        <dbReference type="PROSITE" id="PS51352"/>
    </source>
</evidence>
<name>A0A922S654_SCHHA</name>
<dbReference type="SUPFAM" id="SSF69000">
    <property type="entry name" value="FAD-dependent thiol oxidase"/>
    <property type="match status" value="1"/>
</dbReference>
<dbReference type="AlphaFoldDB" id="A0A922S654"/>
<evidence type="ECO:0000256" key="2">
    <source>
        <dbReference type="ARBA" id="ARBA00006041"/>
    </source>
</evidence>
<keyword evidence="6 10" id="KW-0560">Oxidoreductase</keyword>
<keyword evidence="4 11" id="KW-0732">Signal</keyword>
<comment type="similarity">
    <text evidence="2">Belongs to the quiescin-sulfhydryl oxidase (QSOX) family.</text>
</comment>
<dbReference type="GeneID" id="24591773"/>
<reference evidence="14" key="2">
    <citation type="journal article" date="2019" name="Gigascience">
        <title>High-quality Schistosoma haematobium genome achieved by single-molecule and long-range sequencing.</title>
        <authorList>
            <person name="Stroehlein A.J."/>
            <person name="Korhonen P.K."/>
            <person name="Chong T.M."/>
            <person name="Lim Y.L."/>
            <person name="Chan K.G."/>
            <person name="Webster B."/>
            <person name="Rollinson D."/>
            <person name="Brindley P.J."/>
            <person name="Gasser R.B."/>
            <person name="Young N.D."/>
        </authorList>
    </citation>
    <scope>NUCLEOTIDE SEQUENCE</scope>
</reference>
<keyword evidence="5 10" id="KW-0274">FAD</keyword>
<evidence type="ECO:0000256" key="1">
    <source>
        <dbReference type="ARBA" id="ARBA00001974"/>
    </source>
</evidence>
<dbReference type="InterPro" id="IPR013766">
    <property type="entry name" value="Thioredoxin_domain"/>
</dbReference>
<protein>
    <recommendedName>
        <fullName evidence="10">Sulfhydryl oxidase</fullName>
        <ecNumber evidence="10">1.8.3.2</ecNumber>
    </recommendedName>
</protein>
<dbReference type="InterPro" id="IPR040986">
    <property type="entry name" value="QSOX_FAD-bd_dom"/>
</dbReference>
<reference evidence="14" key="3">
    <citation type="submission" date="2021-06" db="EMBL/GenBank/DDBJ databases">
        <title>Chromosome-level genome assembly for S. haematobium.</title>
        <authorList>
            <person name="Stroehlein A.J."/>
        </authorList>
    </citation>
    <scope>NUCLEOTIDE SEQUENCE</scope>
</reference>
<evidence type="ECO:0000256" key="11">
    <source>
        <dbReference type="SAM" id="SignalP"/>
    </source>
</evidence>
<dbReference type="EC" id="1.8.3.2" evidence="10"/>
<dbReference type="GO" id="GO:0000139">
    <property type="term" value="C:Golgi membrane"/>
    <property type="evidence" value="ECO:0007669"/>
    <property type="project" value="TreeGrafter"/>
</dbReference>
<evidence type="ECO:0000256" key="7">
    <source>
        <dbReference type="ARBA" id="ARBA00023157"/>
    </source>
</evidence>
<dbReference type="RefSeq" id="XP_012795708.3">
    <property type="nucleotide sequence ID" value="XM_012940254.3"/>
</dbReference>
<feature type="domain" description="Thioredoxin" evidence="13">
    <location>
        <begin position="15"/>
        <end position="152"/>
    </location>
</feature>
<keyword evidence="8" id="KW-0325">Glycoprotein</keyword>
<dbReference type="KEGG" id="shx:MS3_00001410"/>
<dbReference type="Gene3D" id="1.20.120.310">
    <property type="entry name" value="ERV/ALR sulfhydryl oxidase domain"/>
    <property type="match status" value="1"/>
</dbReference>
<accession>A0A922S654</accession>
<comment type="cofactor">
    <cofactor evidence="1 10">
        <name>FAD</name>
        <dbReference type="ChEBI" id="CHEBI:57692"/>
    </cofactor>
</comment>
<feature type="transmembrane region" description="Helical" evidence="10">
    <location>
        <begin position="555"/>
        <end position="581"/>
    </location>
</feature>
<proteinExistence type="inferred from homology"/>
<evidence type="ECO:0000256" key="4">
    <source>
        <dbReference type="ARBA" id="ARBA00022729"/>
    </source>
</evidence>
<sequence>MILKPVMLITVFVLNILLRTVHSFAYSQIEGVTVLHPEDFDNKTSEGIWLVIFYRKTCGHCISYSKPFSQFCRSVKNWNWALHLGSVDCEDETNMDLCYRFKVQGVPTLRVKYCFIIISQFLSTKNSKQTSEEIPAEWNMTLLRKSIASKLVNVSALQLPRDLAVNDPIIVTGSDIEVNALLLLDYSLLLKREIQSVVKPGLKEIDVTNRLSGEVIVKGPEEQVRMVLERIAGSEPRLEENSQPEIDVKTTPIQVKYPPVYAVDIYRSLSMLLQSDVGARDKIEGPALEALKEFLDMLYEILPASQEYKAHLSEISVWLNSKTSITGQEWIAYLEGIQFPTYKGPFIACNGSKPHFRGYPCGLWTLFHALTVEQYLLSSSGPDHQVDSVAHALNRFVPQFFSCSYCAFHFALNTANVVRPGESVLPENRVTPNPHELVLNESVIPTLPKAPETPRDTVLWLNILHNRVNKHLAGQPSEDPSAPKIQFPPSYLCPACWSQSSTGELELGKTPETEESLFQFLVERYRASSWKYVDLPTVFITNAVELKTEQPVPDLLIISIISVVLTILAAVILLAGLRFLCRRRRLFRRRRGQYTGGQSV</sequence>
<dbReference type="EMBL" id="AMPZ03000001">
    <property type="protein sequence ID" value="KAH9595322.1"/>
    <property type="molecule type" value="Genomic_DNA"/>
</dbReference>
<evidence type="ECO:0000256" key="5">
    <source>
        <dbReference type="ARBA" id="ARBA00022827"/>
    </source>
</evidence>
<reference evidence="14" key="4">
    <citation type="journal article" date="2022" name="PLoS Pathog.">
        <title>Chromosome-level genome of Schistosoma haematobium underpins genome-wide explorations of molecular variation.</title>
        <authorList>
            <person name="Stroehlein A.J."/>
            <person name="Korhonen P.K."/>
            <person name="Lee V.V."/>
            <person name="Ralph S.A."/>
            <person name="Mentink-Kane M."/>
            <person name="You H."/>
            <person name="McManus D.P."/>
            <person name="Tchuente L.T."/>
            <person name="Stothard J.R."/>
            <person name="Kaur P."/>
            <person name="Dudchenko O."/>
            <person name="Aiden E.L."/>
            <person name="Yang B."/>
            <person name="Yang H."/>
            <person name="Emery A.M."/>
            <person name="Webster B.L."/>
            <person name="Brindley P.J."/>
            <person name="Rollinson D."/>
            <person name="Chang B.C.H."/>
            <person name="Gasser R.B."/>
            <person name="Young N.D."/>
        </authorList>
    </citation>
    <scope>NUCLEOTIDE SEQUENCE</scope>
</reference>
<dbReference type="GO" id="GO:0016971">
    <property type="term" value="F:flavin-dependent sulfhydryl oxidase activity"/>
    <property type="evidence" value="ECO:0007669"/>
    <property type="project" value="InterPro"/>
</dbReference>
<comment type="caution">
    <text evidence="14">The sequence shown here is derived from an EMBL/GenBank/DDBJ whole genome shotgun (WGS) entry which is preliminary data.</text>
</comment>
<reference evidence="14" key="1">
    <citation type="journal article" date="2012" name="Nat. Genet.">
        <title>Whole-genome sequence of Schistosoma haematobium.</title>
        <authorList>
            <person name="Young N.D."/>
            <person name="Jex A.R."/>
            <person name="Li B."/>
            <person name="Liu S."/>
            <person name="Yang L."/>
            <person name="Xiong Z."/>
            <person name="Li Y."/>
            <person name="Cantacessi C."/>
            <person name="Hall R.S."/>
            <person name="Xu X."/>
            <person name="Chen F."/>
            <person name="Wu X."/>
            <person name="Zerlotini A."/>
            <person name="Oliveira G."/>
            <person name="Hofmann A."/>
            <person name="Zhang G."/>
            <person name="Fang X."/>
            <person name="Kang Y."/>
            <person name="Campbell B.E."/>
            <person name="Loukas A."/>
            <person name="Ranganathan S."/>
            <person name="Rollinson D."/>
            <person name="Rinaldi G."/>
            <person name="Brindley P.J."/>
            <person name="Yang H."/>
            <person name="Wang J."/>
            <person name="Wang J."/>
            <person name="Gasser R.B."/>
        </authorList>
    </citation>
    <scope>NUCLEOTIDE SEQUENCE</scope>
</reference>
<feature type="signal peptide" evidence="11">
    <location>
        <begin position="1"/>
        <end position="23"/>
    </location>
</feature>
<comment type="catalytic activity">
    <reaction evidence="9 10">
        <text>2 R'C(R)SH + O2 = R'C(R)S-S(R)CR' + H2O2</text>
        <dbReference type="Rhea" id="RHEA:17357"/>
        <dbReference type="ChEBI" id="CHEBI:15379"/>
        <dbReference type="ChEBI" id="CHEBI:16240"/>
        <dbReference type="ChEBI" id="CHEBI:16520"/>
        <dbReference type="ChEBI" id="CHEBI:17412"/>
        <dbReference type="EC" id="1.8.3.2"/>
    </reaction>
</comment>
<dbReference type="Gene3D" id="3.40.30.10">
    <property type="entry name" value="Glutaredoxin"/>
    <property type="match status" value="1"/>
</dbReference>
<dbReference type="InterPro" id="IPR036249">
    <property type="entry name" value="Thioredoxin-like_sf"/>
</dbReference>
<dbReference type="InterPro" id="IPR039798">
    <property type="entry name" value="Sulfhydryl_oxidase"/>
</dbReference>
<dbReference type="Pfam" id="PF00085">
    <property type="entry name" value="Thioredoxin"/>
    <property type="match status" value="1"/>
</dbReference>
<dbReference type="PANTHER" id="PTHR22897">
    <property type="entry name" value="QUIESCIN Q6-RELATED SULFHYDRYL OXIDASE"/>
    <property type="match status" value="1"/>
</dbReference>
<keyword evidence="15" id="KW-1185">Reference proteome</keyword>
<dbReference type="SUPFAM" id="SSF52833">
    <property type="entry name" value="Thioredoxin-like"/>
    <property type="match status" value="1"/>
</dbReference>
<dbReference type="InterPro" id="IPR017905">
    <property type="entry name" value="ERV/ALR_sulphydryl_oxidase"/>
</dbReference>
<evidence type="ECO:0000313" key="15">
    <source>
        <dbReference type="Proteomes" id="UP000471633"/>
    </source>
</evidence>
<dbReference type="PANTHER" id="PTHR22897:SF8">
    <property type="entry name" value="SULFHYDRYL OXIDASE"/>
    <property type="match status" value="1"/>
</dbReference>
<evidence type="ECO:0000256" key="9">
    <source>
        <dbReference type="ARBA" id="ARBA00048864"/>
    </source>
</evidence>
<gene>
    <name evidence="14" type="primary">QSOX1_1</name>
    <name evidence="14" type="ORF">MS3_00001410</name>
</gene>
<evidence type="ECO:0000313" key="14">
    <source>
        <dbReference type="EMBL" id="KAH9595322.1"/>
    </source>
</evidence>
<dbReference type="Gene3D" id="1.20.120.1960">
    <property type="entry name" value="QSOX sulfhydryl oxidase domain"/>
    <property type="match status" value="1"/>
</dbReference>
<evidence type="ECO:0000256" key="6">
    <source>
        <dbReference type="ARBA" id="ARBA00023002"/>
    </source>
</evidence>
<feature type="chain" id="PRO_5038071182" description="Sulfhydryl oxidase" evidence="11">
    <location>
        <begin position="24"/>
        <end position="600"/>
    </location>
</feature>
<dbReference type="CTD" id="24591773"/>
<feature type="domain" description="ERV/ALR sulfhydryl oxidase" evidence="12">
    <location>
        <begin position="352"/>
        <end position="486"/>
    </location>
</feature>
<dbReference type="GO" id="GO:0005615">
    <property type="term" value="C:extracellular space"/>
    <property type="evidence" value="ECO:0007669"/>
    <property type="project" value="TreeGrafter"/>
</dbReference>
<keyword evidence="10" id="KW-0472">Membrane</keyword>
<organism evidence="14 15">
    <name type="scientific">Schistosoma haematobium</name>
    <name type="common">Blood fluke</name>
    <dbReference type="NCBI Taxonomy" id="6185"/>
    <lineage>
        <taxon>Eukaryota</taxon>
        <taxon>Metazoa</taxon>
        <taxon>Spiralia</taxon>
        <taxon>Lophotrochozoa</taxon>
        <taxon>Platyhelminthes</taxon>
        <taxon>Trematoda</taxon>
        <taxon>Digenea</taxon>
        <taxon>Strigeidida</taxon>
        <taxon>Schistosomatoidea</taxon>
        <taxon>Schistosomatidae</taxon>
        <taxon>Schistosoma</taxon>
    </lineage>
</organism>
<keyword evidence="3 10" id="KW-0285">Flavoprotein</keyword>